<protein>
    <submittedName>
        <fullName evidence="1">Uncharacterized protein</fullName>
    </submittedName>
</protein>
<proteinExistence type="predicted"/>
<dbReference type="EMBL" id="CABWLH010000010">
    <property type="protein sequence ID" value="VXC03122.1"/>
    <property type="molecule type" value="Genomic_DNA"/>
</dbReference>
<name>A0A653VAB2_BACAB</name>
<reference evidence="1 2" key="1">
    <citation type="submission" date="2019-10" db="EMBL/GenBank/DDBJ databases">
        <authorList>
            <person name="Karimi E."/>
        </authorList>
    </citation>
    <scope>NUCLEOTIDE SEQUENCE [LARGE SCALE GENOMIC DNA]</scope>
    <source>
        <strain evidence="1">Bacillus sp. 348</strain>
    </source>
</reference>
<dbReference type="AlphaFoldDB" id="A0A653VAB2"/>
<gene>
    <name evidence="1" type="ORF">BACI348_50087</name>
</gene>
<evidence type="ECO:0000313" key="2">
    <source>
        <dbReference type="Proteomes" id="UP000433089"/>
    </source>
</evidence>
<evidence type="ECO:0000313" key="1">
    <source>
        <dbReference type="EMBL" id="VXC03122.1"/>
    </source>
</evidence>
<sequence>MLNDQRPQVLPSGQNIHVRFACLYHTMIHLGKKVPFLSPFWSVFSKDI</sequence>
<organism evidence="1 2">
    <name type="scientific">Bacillus altitudinis</name>
    <dbReference type="NCBI Taxonomy" id="293387"/>
    <lineage>
        <taxon>Bacteria</taxon>
        <taxon>Bacillati</taxon>
        <taxon>Bacillota</taxon>
        <taxon>Bacilli</taxon>
        <taxon>Bacillales</taxon>
        <taxon>Bacillaceae</taxon>
        <taxon>Bacillus</taxon>
    </lineage>
</organism>
<accession>A0A653VAB2</accession>
<dbReference type="Proteomes" id="UP000433089">
    <property type="component" value="Unassembled WGS sequence"/>
</dbReference>